<dbReference type="EMBL" id="JABAGA010000003">
    <property type="protein sequence ID" value="NMF09337.1"/>
    <property type="molecule type" value="Genomic_DNA"/>
</dbReference>
<gene>
    <name evidence="1" type="ORF">HF852_06945</name>
</gene>
<dbReference type="Proteomes" id="UP000589552">
    <property type="component" value="Unassembled WGS sequence"/>
</dbReference>
<organism evidence="1 2">
    <name type="scientific">Corynebacterium xerosis</name>
    <dbReference type="NCBI Taxonomy" id="1725"/>
    <lineage>
        <taxon>Bacteria</taxon>
        <taxon>Bacillati</taxon>
        <taxon>Actinomycetota</taxon>
        <taxon>Actinomycetes</taxon>
        <taxon>Mycobacteriales</taxon>
        <taxon>Corynebacteriaceae</taxon>
        <taxon>Corynebacterium</taxon>
    </lineage>
</organism>
<proteinExistence type="predicted"/>
<accession>A0A7X9SWH6</accession>
<reference evidence="1 2" key="1">
    <citation type="submission" date="2020-04" db="EMBL/GenBank/DDBJ databases">
        <authorList>
            <person name="Hitch T.C.A."/>
            <person name="Wylensek D."/>
            <person name="Clavel T."/>
        </authorList>
    </citation>
    <scope>NUCLEOTIDE SEQUENCE [LARGE SCALE GENOMIC DNA]</scope>
    <source>
        <strain evidence="1 2">BL-383-APC-2I</strain>
    </source>
</reference>
<evidence type="ECO:0000313" key="2">
    <source>
        <dbReference type="Proteomes" id="UP000589552"/>
    </source>
</evidence>
<name>A0A7X9SWH6_9CORY</name>
<dbReference type="RefSeq" id="WP_168937775.1">
    <property type="nucleotide sequence ID" value="NZ_JABAGA010000003.1"/>
</dbReference>
<comment type="caution">
    <text evidence="1">The sequence shown here is derived from an EMBL/GenBank/DDBJ whole genome shotgun (WGS) entry which is preliminary data.</text>
</comment>
<evidence type="ECO:0000313" key="1">
    <source>
        <dbReference type="EMBL" id="NMF09337.1"/>
    </source>
</evidence>
<dbReference type="AlphaFoldDB" id="A0A7X9SWH6"/>
<protein>
    <submittedName>
        <fullName evidence="1">Uncharacterized protein</fullName>
    </submittedName>
</protein>
<sequence length="106" mass="11742">MIYSFEIAQTFVRPEANGEPFDEFLDRVIDEAEKIDLELDYGANLEDLRATWHITVDAEGHLEALISATTALRTALHAAHCATPNWVTQEELESVSPVNGDELTAA</sequence>